<dbReference type="Proteomes" id="UP000229227">
    <property type="component" value="Unassembled WGS sequence"/>
</dbReference>
<proteinExistence type="predicted"/>
<dbReference type="AlphaFoldDB" id="A0A2M6ZIM1"/>
<evidence type="ECO:0000313" key="3">
    <source>
        <dbReference type="Proteomes" id="UP000229227"/>
    </source>
</evidence>
<protein>
    <recommendedName>
        <fullName evidence="1">Schlafen AlbA-2 domain-containing protein</fullName>
    </recommendedName>
</protein>
<sequence length="290" mass="33046">MKKEIIEESIGKDESETLEWKPSLSQINEIVETVSAFSNTKGGKIIVGVSRLGKIVGVEIGKDTIERLTNKIVDNTDPKIYPAISVENVEDKKIVLIQVKESIDKLVLAFGRPFKRIGKSTIKMSKDEYERTIIEKHRKELCFDHQICKEAKLSDINKEKIKEFLKKARAERGLDILADVPVKEILMRLELIKDGRLTNSAMLLFGNNPQDFFIQAEVKCVRFKGTDVTGTMIDMKDVGGNLIDQVIEVEKFIFNHISLMSWIEEGKIERQEKWEYPPKAIREALVNAIA</sequence>
<feature type="non-terminal residue" evidence="2">
    <location>
        <position position="290"/>
    </location>
</feature>
<dbReference type="Gene3D" id="3.30.950.30">
    <property type="entry name" value="Schlafen, AAA domain"/>
    <property type="match status" value="1"/>
</dbReference>
<accession>A0A2M6ZIM1</accession>
<dbReference type="InterPro" id="IPR038475">
    <property type="entry name" value="RecG_C_sf"/>
</dbReference>
<evidence type="ECO:0000259" key="1">
    <source>
        <dbReference type="Pfam" id="PF04326"/>
    </source>
</evidence>
<reference evidence="3" key="1">
    <citation type="submission" date="2017-09" db="EMBL/GenBank/DDBJ databases">
        <title>Depth-based differentiation of microbial function through sediment-hosted aquifers and enrichment of novel symbionts in the deep terrestrial subsurface.</title>
        <authorList>
            <person name="Probst A.J."/>
            <person name="Ladd B."/>
            <person name="Jarett J.K."/>
            <person name="Geller-Mcgrath D.E."/>
            <person name="Sieber C.M.K."/>
            <person name="Emerson J.B."/>
            <person name="Anantharaman K."/>
            <person name="Thomas B.C."/>
            <person name="Malmstrom R."/>
            <person name="Stieglmeier M."/>
            <person name="Klingl A."/>
            <person name="Woyke T."/>
            <person name="Ryan C.M."/>
            <person name="Banfield J.F."/>
        </authorList>
    </citation>
    <scope>NUCLEOTIDE SEQUENCE [LARGE SCALE GENOMIC DNA]</scope>
</reference>
<dbReference type="InterPro" id="IPR007421">
    <property type="entry name" value="Schlafen_AlbA_2_dom"/>
</dbReference>
<gene>
    <name evidence="2" type="ORF">COS91_00245</name>
</gene>
<dbReference type="EMBL" id="PEWN01000003">
    <property type="protein sequence ID" value="PIU52232.1"/>
    <property type="molecule type" value="Genomic_DNA"/>
</dbReference>
<dbReference type="InterPro" id="IPR038461">
    <property type="entry name" value="Schlafen_AlbA_2_dom_sf"/>
</dbReference>
<dbReference type="Gene3D" id="3.30.565.60">
    <property type="match status" value="1"/>
</dbReference>
<feature type="domain" description="Schlafen AlbA-2" evidence="1">
    <location>
        <begin position="14"/>
        <end position="124"/>
    </location>
</feature>
<comment type="caution">
    <text evidence="2">The sequence shown here is derived from an EMBL/GenBank/DDBJ whole genome shotgun (WGS) entry which is preliminary data.</text>
</comment>
<evidence type="ECO:0000313" key="2">
    <source>
        <dbReference type="EMBL" id="PIU52232.1"/>
    </source>
</evidence>
<organism evidence="2 3">
    <name type="scientific">Candidatus Desantisbacteria bacterium CG07_land_8_20_14_0_80_39_15</name>
    <dbReference type="NCBI Taxonomy" id="1974549"/>
    <lineage>
        <taxon>Bacteria</taxon>
        <taxon>Candidatus Desantisiibacteriota</taxon>
    </lineage>
</organism>
<dbReference type="PANTHER" id="PTHR30595">
    <property type="entry name" value="GLPR-RELATED TRANSCRIPTIONAL REPRESSOR"/>
    <property type="match status" value="1"/>
</dbReference>
<name>A0A2M6ZIM1_9BACT</name>
<dbReference type="Pfam" id="PF04326">
    <property type="entry name" value="SLFN_AlbA_2"/>
    <property type="match status" value="1"/>
</dbReference>
<dbReference type="PANTHER" id="PTHR30595:SF6">
    <property type="entry name" value="SCHLAFEN ALBA-2 DOMAIN-CONTAINING PROTEIN"/>
    <property type="match status" value="1"/>
</dbReference>